<evidence type="ECO:0000256" key="1">
    <source>
        <dbReference type="ARBA" id="ARBA00004651"/>
    </source>
</evidence>
<evidence type="ECO:0000313" key="8">
    <source>
        <dbReference type="EMBL" id="ONM44373.1"/>
    </source>
</evidence>
<dbReference type="Proteomes" id="UP000242847">
    <property type="component" value="Unassembled WGS sequence"/>
</dbReference>
<name>A0A1S8DG67_9GAMM</name>
<comment type="subcellular location">
    <subcellularLocation>
        <location evidence="1">Cell membrane</location>
        <topology evidence="1">Multi-pass membrane protein</topology>
    </subcellularLocation>
</comment>
<keyword evidence="5 7" id="KW-1133">Transmembrane helix</keyword>
<proteinExistence type="inferred from homology"/>
<dbReference type="PANTHER" id="PTHR33452:SF1">
    <property type="entry name" value="INNER MEMBRANE PROTEIN YPHA-RELATED"/>
    <property type="match status" value="1"/>
</dbReference>
<dbReference type="PANTHER" id="PTHR33452">
    <property type="entry name" value="OXIDOREDUCTASE CATD-RELATED"/>
    <property type="match status" value="1"/>
</dbReference>
<protein>
    <submittedName>
        <fullName evidence="8">DoxX family protein</fullName>
    </submittedName>
</protein>
<keyword evidence="4 7" id="KW-0812">Transmembrane</keyword>
<dbReference type="STRING" id="254161.SAMN05216256_10631"/>
<sequence length="151" mass="16177">MSNQNTVTPGLAIFERLAPLGYPLIRITAGLMLMPHGAQKLFGWFGGYGLEATGQFFEGSLGMSPGILFALLAGLVEFFGGLALVLGLLTRPAALAVTFMLGVALTVHTANGFFWTDGGVEYPLLWALTAFGIFLRGGDRFSLDRRFGLPF</sequence>
<organism evidence="8 9">
    <name type="scientific">Halopseudomonas pachastrellae</name>
    <dbReference type="NCBI Taxonomy" id="254161"/>
    <lineage>
        <taxon>Bacteria</taxon>
        <taxon>Pseudomonadati</taxon>
        <taxon>Pseudomonadota</taxon>
        <taxon>Gammaproteobacteria</taxon>
        <taxon>Pseudomonadales</taxon>
        <taxon>Pseudomonadaceae</taxon>
        <taxon>Halopseudomonas</taxon>
    </lineage>
</organism>
<dbReference type="AlphaFoldDB" id="A0A1S8DG67"/>
<gene>
    <name evidence="8" type="ORF">BXT89_08130</name>
</gene>
<evidence type="ECO:0000256" key="3">
    <source>
        <dbReference type="ARBA" id="ARBA00022475"/>
    </source>
</evidence>
<feature type="transmembrane region" description="Helical" evidence="7">
    <location>
        <begin position="120"/>
        <end position="137"/>
    </location>
</feature>
<evidence type="ECO:0000256" key="2">
    <source>
        <dbReference type="ARBA" id="ARBA00006679"/>
    </source>
</evidence>
<evidence type="ECO:0000313" key="9">
    <source>
        <dbReference type="Proteomes" id="UP000242847"/>
    </source>
</evidence>
<keyword evidence="9" id="KW-1185">Reference proteome</keyword>
<evidence type="ECO:0000256" key="7">
    <source>
        <dbReference type="SAM" id="Phobius"/>
    </source>
</evidence>
<keyword evidence="6 7" id="KW-0472">Membrane</keyword>
<evidence type="ECO:0000256" key="5">
    <source>
        <dbReference type="ARBA" id="ARBA00022989"/>
    </source>
</evidence>
<reference evidence="8 9" key="1">
    <citation type="submission" date="2017-01" db="EMBL/GenBank/DDBJ databases">
        <title>Draft genome sequence of Pseudomonas pachastrellae type strain CCUG 46540T from a deep sea.</title>
        <authorList>
            <person name="Gomila M."/>
            <person name="Mulet M."/>
            <person name="Lalucat J."/>
            <person name="Garcia-Valdes E."/>
        </authorList>
    </citation>
    <scope>NUCLEOTIDE SEQUENCE [LARGE SCALE GENOMIC DNA]</scope>
    <source>
        <strain evidence="8 9">CCUG 46540</strain>
    </source>
</reference>
<dbReference type="InterPro" id="IPR051907">
    <property type="entry name" value="DoxX-like_oxidoreductase"/>
</dbReference>
<dbReference type="Pfam" id="PF07681">
    <property type="entry name" value="DoxX"/>
    <property type="match status" value="1"/>
</dbReference>
<dbReference type="RefSeq" id="WP_083726516.1">
    <property type="nucleotide sequence ID" value="NZ_FOUD01000006.1"/>
</dbReference>
<accession>A0A1S8DG67</accession>
<dbReference type="OrthoDB" id="346004at2"/>
<dbReference type="GO" id="GO:0005886">
    <property type="term" value="C:plasma membrane"/>
    <property type="evidence" value="ECO:0007669"/>
    <property type="project" value="UniProtKB-SubCell"/>
</dbReference>
<evidence type="ECO:0000256" key="4">
    <source>
        <dbReference type="ARBA" id="ARBA00022692"/>
    </source>
</evidence>
<keyword evidence="3" id="KW-1003">Cell membrane</keyword>
<evidence type="ECO:0000256" key="6">
    <source>
        <dbReference type="ARBA" id="ARBA00023136"/>
    </source>
</evidence>
<feature type="transmembrane region" description="Helical" evidence="7">
    <location>
        <begin position="66"/>
        <end position="86"/>
    </location>
</feature>
<comment type="similarity">
    <text evidence="2">Belongs to the DoxX family.</text>
</comment>
<dbReference type="EMBL" id="MUBC01000014">
    <property type="protein sequence ID" value="ONM44373.1"/>
    <property type="molecule type" value="Genomic_DNA"/>
</dbReference>
<feature type="transmembrane region" description="Helical" evidence="7">
    <location>
        <begin position="93"/>
        <end position="114"/>
    </location>
</feature>
<dbReference type="InterPro" id="IPR032808">
    <property type="entry name" value="DoxX"/>
</dbReference>
<comment type="caution">
    <text evidence="8">The sequence shown here is derived from an EMBL/GenBank/DDBJ whole genome shotgun (WGS) entry which is preliminary data.</text>
</comment>